<dbReference type="Proteomes" id="UP000295195">
    <property type="component" value="Unassembled WGS sequence"/>
</dbReference>
<evidence type="ECO:0000313" key="4">
    <source>
        <dbReference type="EMBL" id="TDN33060.1"/>
    </source>
</evidence>
<reference evidence="2" key="3">
    <citation type="submission" date="2024-06" db="EMBL/GenBank/DDBJ databases">
        <title>Vaginal Lactobacillus fatty acid response mechanisms reveal a metabolite-targeted strategy for bacterial vaginosis treatment.</title>
        <authorList>
            <person name="Zhu M."/>
            <person name="Blainey P.C."/>
            <person name="Bloom S.M."/>
            <person name="Kwon D.S."/>
        </authorList>
    </citation>
    <scope>NUCLEOTIDE SEQUENCE</scope>
    <source>
        <strain evidence="2">194_F1_1</strain>
    </source>
</reference>
<proteinExistence type="predicted"/>
<gene>
    <name evidence="3" type="primary">dltX</name>
    <name evidence="2" type="ORF">ABVC42_00605</name>
    <name evidence="4" type="ORF">CEE75_03190</name>
    <name evidence="3" type="ORF">ERD32_08800</name>
</gene>
<evidence type="ECO:0000313" key="6">
    <source>
        <dbReference type="Proteomes" id="UP000295195"/>
    </source>
</evidence>
<reference evidence="3 5" key="2">
    <citation type="submission" date="2019-01" db="EMBL/GenBank/DDBJ databases">
        <title>The genome sequence of Lactobacillus crispatus L49.</title>
        <authorList>
            <person name="Zhong J."/>
            <person name="Zhang J."/>
        </authorList>
    </citation>
    <scope>NUCLEOTIDE SEQUENCE [LARGE SCALE GENOMIC DNA]</scope>
    <source>
        <strain evidence="3 5">L49</strain>
    </source>
</reference>
<keyword evidence="7" id="KW-1185">Reference proteome</keyword>
<dbReference type="Proteomes" id="UP000289808">
    <property type="component" value="Unassembled WGS sequence"/>
</dbReference>
<dbReference type="Pfam" id="PF12459">
    <property type="entry name" value="DltX"/>
    <property type="match status" value="1"/>
</dbReference>
<reference evidence="4 6" key="1">
    <citation type="submission" date="2017-06" db="EMBL/GenBank/DDBJ databases">
        <authorList>
            <person name="Swanenburg J."/>
            <person name="Kort R."/>
        </authorList>
    </citation>
    <scope>NUCLEOTIDE SEQUENCE [LARGE SCALE GENOMIC DNA]</scope>
    <source>
        <strain evidence="4 6">RL05</strain>
    </source>
</reference>
<dbReference type="Proteomes" id="UP001434419">
    <property type="component" value="Unassembled WGS sequence"/>
</dbReference>
<evidence type="ECO:0000313" key="5">
    <source>
        <dbReference type="Proteomes" id="UP000289808"/>
    </source>
</evidence>
<comment type="caution">
    <text evidence="3">The sequence shown here is derived from an EMBL/GenBank/DDBJ whole genome shotgun (WGS) entry which is preliminary data.</text>
</comment>
<feature type="transmembrane region" description="Helical" evidence="1">
    <location>
        <begin position="7"/>
        <end position="28"/>
    </location>
</feature>
<dbReference type="InterPro" id="IPR021008">
    <property type="entry name" value="DltX"/>
</dbReference>
<evidence type="ECO:0000313" key="7">
    <source>
        <dbReference type="Proteomes" id="UP001434419"/>
    </source>
</evidence>
<keyword evidence="1" id="KW-0472">Membrane</keyword>
<keyword evidence="1" id="KW-0812">Transmembrane</keyword>
<organism evidence="3 5">
    <name type="scientific">Lactobacillus crispatus</name>
    <dbReference type="NCBI Taxonomy" id="47770"/>
    <lineage>
        <taxon>Bacteria</taxon>
        <taxon>Bacillati</taxon>
        <taxon>Bacillota</taxon>
        <taxon>Bacilli</taxon>
        <taxon>Lactobacillales</taxon>
        <taxon>Lactobacillaceae</taxon>
        <taxon>Lactobacillus</taxon>
    </lineage>
</organism>
<dbReference type="AlphaFoldDB" id="A0A135Z2V3"/>
<evidence type="ECO:0000313" key="3">
    <source>
        <dbReference type="EMBL" id="RXF57078.1"/>
    </source>
</evidence>
<dbReference type="EMBL" id="JBETVU010000007">
    <property type="protein sequence ID" value="MES5148460.1"/>
    <property type="molecule type" value="Genomic_DNA"/>
</dbReference>
<name>A0A135Z2V3_9LACO</name>
<dbReference type="RefSeq" id="WP_060463702.1">
    <property type="nucleotide sequence ID" value="NZ_CP083390.1"/>
</dbReference>
<protein>
    <submittedName>
        <fullName evidence="3">Teichoic acid D-Ala incorporation-associated protein DltX</fullName>
    </submittedName>
</protein>
<sequence length="43" mass="5061">MSKTKRIGIFLLKTVAIFVILMLLLYLYSYSGLNSVHFIYNEF</sequence>
<keyword evidence="1" id="KW-1133">Transmembrane helix</keyword>
<evidence type="ECO:0000256" key="1">
    <source>
        <dbReference type="SAM" id="Phobius"/>
    </source>
</evidence>
<evidence type="ECO:0000313" key="2">
    <source>
        <dbReference type="EMBL" id="MES5148460.1"/>
    </source>
</evidence>
<dbReference type="EMBL" id="SCLX01000058">
    <property type="protein sequence ID" value="RXF57078.1"/>
    <property type="molecule type" value="Genomic_DNA"/>
</dbReference>
<accession>A0A135Z2V3</accession>
<dbReference type="EMBL" id="NKLP01000047">
    <property type="protein sequence ID" value="TDN33060.1"/>
    <property type="molecule type" value="Genomic_DNA"/>
</dbReference>